<dbReference type="Gene3D" id="3.30.2350.10">
    <property type="entry name" value="Pseudouridine synthase"/>
    <property type="match status" value="1"/>
</dbReference>
<keyword evidence="9" id="KW-1185">Reference proteome</keyword>
<evidence type="ECO:0000256" key="1">
    <source>
        <dbReference type="ARBA" id="ARBA00010876"/>
    </source>
</evidence>
<dbReference type="InterPro" id="IPR006145">
    <property type="entry name" value="PsdUridine_synth_RsuA/RluA"/>
</dbReference>
<evidence type="ECO:0000313" key="8">
    <source>
        <dbReference type="EMBL" id="AEE12723.1"/>
    </source>
</evidence>
<dbReference type="Gene3D" id="3.10.290.10">
    <property type="entry name" value="RNA-binding S4 domain"/>
    <property type="match status" value="1"/>
</dbReference>
<sequence length="376" mass="42898">MKMSPGCNPDRESLPLEEQELEADLIATDEEDQWVAGAHGEELYEHYRVQVDPGQTPLRIDRFLVDRMPHTSRHRIQLAAKAGLIWVDGEPVKSNYKVKPLETITMMLAHPKQDWSITPEDIPLDIVYEDDQLLVVNKPAGMVVHPGHGNYSGTLVHALAYYLRNDPLYDPNDASVGLVHRIDKDTSGLLLVAKRTEAKIRLARQFFLKTTGRRYQALVWGKLDQPQGTIEGNIARDPRDRTRMTVYPPTSEIGKPAVTHYTQLERLGFVTLIACELETGRTHQIRAHMKSIDHPLFGDERYGGDQILWGQRTSSYQQFVNNCLKICPRQALHAETLAFDHPTTGERMHFSAPLPDDMRQLIDKWRRYVAPLELSN</sequence>
<evidence type="ECO:0000256" key="5">
    <source>
        <dbReference type="PROSITE-ProRule" id="PRU00182"/>
    </source>
</evidence>
<dbReference type="EC" id="5.4.99.-" evidence="6"/>
<dbReference type="SUPFAM" id="SSF55120">
    <property type="entry name" value="Pseudouridine synthase"/>
    <property type="match status" value="1"/>
</dbReference>
<dbReference type="InterPro" id="IPR002942">
    <property type="entry name" value="S4_RNA-bd"/>
</dbReference>
<dbReference type="GO" id="GO:0000455">
    <property type="term" value="P:enzyme-directed rRNA pseudouridine synthesis"/>
    <property type="evidence" value="ECO:0007669"/>
    <property type="project" value="UniProtKB-ARBA"/>
</dbReference>
<dbReference type="InterPro" id="IPR020103">
    <property type="entry name" value="PsdUridine_synth_cat_dom_sf"/>
</dbReference>
<dbReference type="EMBL" id="CP002689">
    <property type="protein sequence ID" value="AEE12723.1"/>
    <property type="molecule type" value="Genomic_DNA"/>
</dbReference>
<dbReference type="eggNOG" id="COG0564">
    <property type="taxonomic scope" value="Bacteria"/>
</dbReference>
<keyword evidence="3 6" id="KW-0413">Isomerase</keyword>
<dbReference type="GO" id="GO:0003723">
    <property type="term" value="F:RNA binding"/>
    <property type="evidence" value="ECO:0007669"/>
    <property type="project" value="UniProtKB-KW"/>
</dbReference>
<evidence type="ECO:0000256" key="3">
    <source>
        <dbReference type="ARBA" id="ARBA00023235"/>
    </source>
</evidence>
<dbReference type="PANTHER" id="PTHR21600:SF44">
    <property type="entry name" value="RIBOSOMAL LARGE SUBUNIT PSEUDOURIDINE SYNTHASE D"/>
    <property type="match status" value="1"/>
</dbReference>
<evidence type="ECO:0000256" key="6">
    <source>
        <dbReference type="RuleBase" id="RU362028"/>
    </source>
</evidence>
<protein>
    <recommendedName>
        <fullName evidence="6">Pseudouridine synthase</fullName>
        <ecNumber evidence="6">5.4.99.-</ecNumber>
    </recommendedName>
</protein>
<evidence type="ECO:0000256" key="2">
    <source>
        <dbReference type="ARBA" id="ARBA00022884"/>
    </source>
</evidence>
<dbReference type="InterPro" id="IPR006224">
    <property type="entry name" value="PsdUridine_synth_RluA-like_CS"/>
</dbReference>
<comment type="similarity">
    <text evidence="1 6">Belongs to the pseudouridine synthase RluA family.</text>
</comment>
<dbReference type="CDD" id="cd00165">
    <property type="entry name" value="S4"/>
    <property type="match status" value="1"/>
</dbReference>
<organism evidence="8 9">
    <name type="scientific">Porphyromonas asaccharolytica (strain ATCC 25260 / DSM 20707 / BCRC 10618 / CCUG 7834 / JCM 6326 / LMG 13178 / VPI 4198 / B440)</name>
    <name type="common">Bacteroides asaccharolyticus</name>
    <dbReference type="NCBI Taxonomy" id="879243"/>
    <lineage>
        <taxon>Bacteria</taxon>
        <taxon>Pseudomonadati</taxon>
        <taxon>Bacteroidota</taxon>
        <taxon>Bacteroidia</taxon>
        <taxon>Bacteroidales</taxon>
        <taxon>Porphyromonadaceae</taxon>
        <taxon>Porphyromonas</taxon>
    </lineage>
</organism>
<reference evidence="9" key="1">
    <citation type="submission" date="2011-04" db="EMBL/GenBank/DDBJ databases">
        <title>The complete genome of Porphyromonas asaccharolytica DSM 20707.</title>
        <authorList>
            <person name="Lucas S."/>
            <person name="Han J."/>
            <person name="Lapidus A."/>
            <person name="Bruce D."/>
            <person name="Goodwin L."/>
            <person name="Pitluck S."/>
            <person name="Peters L."/>
            <person name="Kyrpides N."/>
            <person name="Mavromatis K."/>
            <person name="Ivanova N."/>
            <person name="Ovchinnikova G."/>
            <person name="Pagani I."/>
            <person name="Lu M."/>
            <person name="Detter J.C."/>
            <person name="Tapia R."/>
            <person name="Han C."/>
            <person name="Land M."/>
            <person name="Hauser L."/>
            <person name="Markowitz V."/>
            <person name="Cheng J.-F."/>
            <person name="Hugenholtz P."/>
            <person name="Woyke T."/>
            <person name="Wu D."/>
            <person name="Gronow S."/>
            <person name="Wellnitz S."/>
            <person name="Brambilla E."/>
            <person name="Klenk H.-P."/>
            <person name="Eisen J.A."/>
        </authorList>
    </citation>
    <scope>NUCLEOTIDE SEQUENCE [LARGE SCALE GENOMIC DNA]</scope>
    <source>
        <strain evidence="9">ATCC 25260 / DSM 20707 / VPI 4198</strain>
    </source>
</reference>
<dbReference type="InterPro" id="IPR036986">
    <property type="entry name" value="S4_RNA-bd_sf"/>
</dbReference>
<dbReference type="AlphaFoldDB" id="F4KJZ8"/>
<evidence type="ECO:0000256" key="4">
    <source>
        <dbReference type="PIRSR" id="PIRSR606225-1"/>
    </source>
</evidence>
<feature type="domain" description="RNA-binding S4" evidence="7">
    <location>
        <begin position="58"/>
        <end position="123"/>
    </location>
</feature>
<evidence type="ECO:0000259" key="7">
    <source>
        <dbReference type="SMART" id="SM00363"/>
    </source>
</evidence>
<evidence type="ECO:0000313" key="9">
    <source>
        <dbReference type="Proteomes" id="UP000006545"/>
    </source>
</evidence>
<dbReference type="InterPro" id="IPR050188">
    <property type="entry name" value="RluA_PseudoU_synthase"/>
</dbReference>
<dbReference type="HOGENOM" id="CLU_016902_4_3_10"/>
<dbReference type="PANTHER" id="PTHR21600">
    <property type="entry name" value="MITOCHONDRIAL RNA PSEUDOURIDINE SYNTHASE"/>
    <property type="match status" value="1"/>
</dbReference>
<dbReference type="SUPFAM" id="SSF55174">
    <property type="entry name" value="Alpha-L RNA-binding motif"/>
    <property type="match status" value="1"/>
</dbReference>
<dbReference type="KEGG" id="pah:Poras_0776"/>
<keyword evidence="2 5" id="KW-0694">RNA-binding</keyword>
<name>F4KJZ8_PORAD</name>
<dbReference type="Pfam" id="PF01479">
    <property type="entry name" value="S4"/>
    <property type="match status" value="1"/>
</dbReference>
<proteinExistence type="inferred from homology"/>
<dbReference type="FunFam" id="3.30.2350.10:FF:000006">
    <property type="entry name" value="Pseudouridine synthase"/>
    <property type="match status" value="1"/>
</dbReference>
<feature type="active site" evidence="4">
    <location>
        <position position="183"/>
    </location>
</feature>
<dbReference type="InterPro" id="IPR006225">
    <property type="entry name" value="PsdUridine_synth_RluC/D"/>
</dbReference>
<dbReference type="Pfam" id="PF00849">
    <property type="entry name" value="PseudoU_synth_2"/>
    <property type="match status" value="1"/>
</dbReference>
<accession>F4KJZ8</accession>
<comment type="function">
    <text evidence="6">Responsible for synthesis of pseudouridine from uracil.</text>
</comment>
<dbReference type="NCBIfam" id="TIGR00005">
    <property type="entry name" value="rluA_subfam"/>
    <property type="match status" value="1"/>
</dbReference>
<dbReference type="PROSITE" id="PS01129">
    <property type="entry name" value="PSI_RLU"/>
    <property type="match status" value="1"/>
</dbReference>
<dbReference type="CDD" id="cd02869">
    <property type="entry name" value="PseudoU_synth_RluA_like"/>
    <property type="match status" value="1"/>
</dbReference>
<dbReference type="Proteomes" id="UP000006545">
    <property type="component" value="Chromosome"/>
</dbReference>
<dbReference type="GO" id="GO:0120159">
    <property type="term" value="F:rRNA pseudouridine synthase activity"/>
    <property type="evidence" value="ECO:0007669"/>
    <property type="project" value="UniProtKB-ARBA"/>
</dbReference>
<comment type="catalytic activity">
    <reaction evidence="6">
        <text>a uridine in RNA = a pseudouridine in RNA</text>
        <dbReference type="Rhea" id="RHEA:48348"/>
        <dbReference type="Rhea" id="RHEA-COMP:12068"/>
        <dbReference type="Rhea" id="RHEA-COMP:12069"/>
        <dbReference type="ChEBI" id="CHEBI:65314"/>
        <dbReference type="ChEBI" id="CHEBI:65315"/>
    </reaction>
</comment>
<dbReference type="PROSITE" id="PS50889">
    <property type="entry name" value="S4"/>
    <property type="match status" value="1"/>
</dbReference>
<dbReference type="SMART" id="SM00363">
    <property type="entry name" value="S4"/>
    <property type="match status" value="1"/>
</dbReference>
<gene>
    <name evidence="8" type="ordered locus">Poras_0776</name>
</gene>
<dbReference type="STRING" id="879243.Poras_0776"/>